<dbReference type="AlphaFoldDB" id="A0AAW0BCI5"/>
<feature type="compositionally biased region" description="Low complexity" evidence="1">
    <location>
        <begin position="187"/>
        <end position="204"/>
    </location>
</feature>
<feature type="compositionally biased region" description="Polar residues" evidence="1">
    <location>
        <begin position="615"/>
        <end position="625"/>
    </location>
</feature>
<protein>
    <submittedName>
        <fullName evidence="2">SERTA domain-containing protein 3</fullName>
    </submittedName>
</protein>
<keyword evidence="3" id="KW-1185">Reference proteome</keyword>
<proteinExistence type="predicted"/>
<sequence length="947" mass="103349">MPNPGAFKGSRLKFLTSHLEGYRKACDEGVEDEFLLNLLRVYHHLFPEEMSPDVERSDEEMSAVNPDEIEDPVFVPPVQKAGQSDADLDAEKKAYEELKKRYAFRRNQIICWLNYRRLSRDTSKKQPDAVDKLVGRLSGISSASRRRQPAFTVWARAHPEIVEPLIQKRIEELEAEVARAKGGSKVGGQDDANNVGNANGTAGDSSELEIIGEGDNTAGGSKIKRKKKYDKKGKAAYVAVRQDVVKHTFDKLPAEERKQWAETARNEASAREAAYHNALTSPPPTDPASRQSAIERLPSTMQPVLDGLAAATGWCFTLLAGGPEPADGGRLNIISTHSGTIAGPRPLNFGTAYRTNYKRFFIPLFATFLQRVYTVDECRRRALPEGSPSLSSIIDEEADGVLHDTIVLTPKLPHGAVIAPATGALPSAGPSSSNPLASRINVNALLRPAANNSTTTPQGSLVRTGNSSTVPHVAASSTKPTPQTKVTAPTVTSTANSTPHSSVMAQVPKRQGFTSVMRMSTGGKPPRKPTNVAATGTAAPEQPAVSSSLGRENSTSARSRLAGSERNYVNSTIAQRPRSSSCPPSPGREQHSSPVSTKATPPRATRSPAVLSPITIPSSPPAQTHSGRKESPIEVNSSQPSRGLVIRTYKSPRRKDKQKAVPNPSVSDEEMDGDFTQQDGYEPDSAFFDPPQGSSKRRCNQDSEDDSAQPKRQRGNPVASAPVPSSTSLQSDSISEHGVRRSRKKPTGAYATAPPPPPPPPPSPSASVFDVPTPPNAPDYVIRTLELARVVGIDEDFRRMLRLYLRIDSATDFAGTGRLPTSGRPAGIGAWIARACSPRYRPNTSDLARYYDECFEWFKECMPEWRKDQKKGFRLTRDPNGNWEPLRQTGRNGIVSFIPMLAWWKEALTNLPVDTLRQRQTKDLRQAEFDGALHEVIYCFEGLVRDM</sequence>
<reference evidence="2 3" key="1">
    <citation type="submission" date="2024-01" db="EMBL/GenBank/DDBJ databases">
        <title>A draft genome for a cacao thread blight-causing isolate of Paramarasmius palmivorus.</title>
        <authorList>
            <person name="Baruah I.K."/>
            <person name="Bukari Y."/>
            <person name="Amoako-Attah I."/>
            <person name="Meinhardt L.W."/>
            <person name="Bailey B.A."/>
            <person name="Cohen S.P."/>
        </authorList>
    </citation>
    <scope>NUCLEOTIDE SEQUENCE [LARGE SCALE GENOMIC DNA]</scope>
    <source>
        <strain evidence="2 3">GH-12</strain>
    </source>
</reference>
<evidence type="ECO:0000313" key="2">
    <source>
        <dbReference type="EMBL" id="KAK7023434.1"/>
    </source>
</evidence>
<feature type="region of interest" description="Disordered" evidence="1">
    <location>
        <begin position="181"/>
        <end position="226"/>
    </location>
</feature>
<accession>A0AAW0BCI5</accession>
<feature type="compositionally biased region" description="Polar residues" evidence="1">
    <location>
        <begin position="544"/>
        <end position="558"/>
    </location>
</feature>
<evidence type="ECO:0000256" key="1">
    <source>
        <dbReference type="SAM" id="MobiDB-lite"/>
    </source>
</evidence>
<evidence type="ECO:0000313" key="3">
    <source>
        <dbReference type="Proteomes" id="UP001383192"/>
    </source>
</evidence>
<feature type="compositionally biased region" description="Low complexity" evidence="1">
    <location>
        <begin position="717"/>
        <end position="726"/>
    </location>
</feature>
<feature type="compositionally biased region" description="Pro residues" evidence="1">
    <location>
        <begin position="753"/>
        <end position="764"/>
    </location>
</feature>
<feature type="compositionally biased region" description="Basic and acidic residues" evidence="1">
    <location>
        <begin position="258"/>
        <end position="274"/>
    </location>
</feature>
<dbReference type="EMBL" id="JAYKXP010000139">
    <property type="protein sequence ID" value="KAK7023434.1"/>
    <property type="molecule type" value="Genomic_DNA"/>
</dbReference>
<feature type="compositionally biased region" description="Polar residues" evidence="1">
    <location>
        <begin position="450"/>
        <end position="504"/>
    </location>
</feature>
<dbReference type="Proteomes" id="UP001383192">
    <property type="component" value="Unassembled WGS sequence"/>
</dbReference>
<name>A0AAW0BCI5_9AGAR</name>
<gene>
    <name evidence="2" type="primary">RBT1_28</name>
    <name evidence="2" type="ORF">VNI00_016740</name>
</gene>
<comment type="caution">
    <text evidence="2">The sequence shown here is derived from an EMBL/GenBank/DDBJ whole genome shotgun (WGS) entry which is preliminary data.</text>
</comment>
<feature type="region of interest" description="Disordered" evidence="1">
    <location>
        <begin position="450"/>
        <end position="772"/>
    </location>
</feature>
<organism evidence="2 3">
    <name type="scientific">Paramarasmius palmivorus</name>
    <dbReference type="NCBI Taxonomy" id="297713"/>
    <lineage>
        <taxon>Eukaryota</taxon>
        <taxon>Fungi</taxon>
        <taxon>Dikarya</taxon>
        <taxon>Basidiomycota</taxon>
        <taxon>Agaricomycotina</taxon>
        <taxon>Agaricomycetes</taxon>
        <taxon>Agaricomycetidae</taxon>
        <taxon>Agaricales</taxon>
        <taxon>Marasmiineae</taxon>
        <taxon>Marasmiaceae</taxon>
        <taxon>Paramarasmius</taxon>
    </lineage>
</organism>
<feature type="region of interest" description="Disordered" evidence="1">
    <location>
        <begin position="258"/>
        <end position="291"/>
    </location>
</feature>